<keyword evidence="1" id="KW-0812">Transmembrane</keyword>
<name>A0A8H6FCU9_9LECA</name>
<proteinExistence type="predicted"/>
<evidence type="ECO:0000256" key="1">
    <source>
        <dbReference type="SAM" id="Phobius"/>
    </source>
</evidence>
<reference evidence="2 3" key="1">
    <citation type="journal article" date="2020" name="Genomics">
        <title>Complete, high-quality genomes from long-read metagenomic sequencing of two wolf lichen thalli reveals enigmatic genome architecture.</title>
        <authorList>
            <person name="McKenzie S.K."/>
            <person name="Walston R.F."/>
            <person name="Allen J.L."/>
        </authorList>
    </citation>
    <scope>NUCLEOTIDE SEQUENCE [LARGE SCALE GENOMIC DNA]</scope>
    <source>
        <strain evidence="2">WasteWater2</strain>
    </source>
</reference>
<dbReference type="Proteomes" id="UP000578531">
    <property type="component" value="Unassembled WGS sequence"/>
</dbReference>
<dbReference type="OrthoDB" id="5374584at2759"/>
<dbReference type="AlphaFoldDB" id="A0A8H6FCU9"/>
<accession>A0A8H6FCU9</accession>
<gene>
    <name evidence="2" type="ORF">HO173_013138</name>
</gene>
<keyword evidence="1" id="KW-1133">Transmembrane helix</keyword>
<dbReference type="EMBL" id="JACCJC010000131">
    <property type="protein sequence ID" value="KAF6223807.1"/>
    <property type="molecule type" value="Genomic_DNA"/>
</dbReference>
<dbReference type="RefSeq" id="XP_037158119.1">
    <property type="nucleotide sequence ID" value="XM_037314963.1"/>
</dbReference>
<keyword evidence="3" id="KW-1185">Reference proteome</keyword>
<organism evidence="2 3">
    <name type="scientific">Letharia columbiana</name>
    <dbReference type="NCBI Taxonomy" id="112416"/>
    <lineage>
        <taxon>Eukaryota</taxon>
        <taxon>Fungi</taxon>
        <taxon>Dikarya</taxon>
        <taxon>Ascomycota</taxon>
        <taxon>Pezizomycotina</taxon>
        <taxon>Lecanoromycetes</taxon>
        <taxon>OSLEUM clade</taxon>
        <taxon>Lecanoromycetidae</taxon>
        <taxon>Lecanorales</taxon>
        <taxon>Lecanorineae</taxon>
        <taxon>Parmeliaceae</taxon>
        <taxon>Letharia</taxon>
    </lineage>
</organism>
<evidence type="ECO:0000313" key="2">
    <source>
        <dbReference type="EMBL" id="KAF6223807.1"/>
    </source>
</evidence>
<evidence type="ECO:0000313" key="3">
    <source>
        <dbReference type="Proteomes" id="UP000578531"/>
    </source>
</evidence>
<dbReference type="GeneID" id="59294766"/>
<keyword evidence="1" id="KW-0472">Membrane</keyword>
<sequence length="107" mass="11436">MTPSIASAATQTIATIAFGIVATLISALTVWQGRRAWRRLYGRQSERNAESDVESQTSIELEARPSYPHVFELPATPFTDVEETGLLESPAAFAPSAAPTTTTVALA</sequence>
<comment type="caution">
    <text evidence="2">The sequence shown here is derived from an EMBL/GenBank/DDBJ whole genome shotgun (WGS) entry which is preliminary data.</text>
</comment>
<feature type="transmembrane region" description="Helical" evidence="1">
    <location>
        <begin position="12"/>
        <end position="31"/>
    </location>
</feature>
<protein>
    <recommendedName>
        <fullName evidence="4">Transmembrane protein</fullName>
    </recommendedName>
</protein>
<evidence type="ECO:0008006" key="4">
    <source>
        <dbReference type="Google" id="ProtNLM"/>
    </source>
</evidence>